<dbReference type="NCBIfam" id="NF001492">
    <property type="entry name" value="PRK00346.2-2"/>
    <property type="match status" value="1"/>
</dbReference>
<evidence type="ECO:0000256" key="5">
    <source>
        <dbReference type="ARBA" id="ARBA00022490"/>
    </source>
</evidence>
<dbReference type="PANTHER" id="PTHR30457:SF0">
    <property type="entry name" value="PHOSPHATASE, PUTATIVE (AFU_ORTHOLOGUE AFUA_4G01070)-RELATED"/>
    <property type="match status" value="1"/>
</dbReference>
<dbReference type="PANTHER" id="PTHR30457">
    <property type="entry name" value="5'-NUCLEOTIDASE SURE"/>
    <property type="match status" value="1"/>
</dbReference>
<keyword evidence="5 9" id="KW-0963">Cytoplasm</keyword>
<dbReference type="STRING" id="1121391.SAMN02745206_00461"/>
<organism evidence="11 12">
    <name type="scientific">Desulfacinum infernum DSM 9756</name>
    <dbReference type="NCBI Taxonomy" id="1121391"/>
    <lineage>
        <taxon>Bacteria</taxon>
        <taxon>Pseudomonadati</taxon>
        <taxon>Thermodesulfobacteriota</taxon>
        <taxon>Syntrophobacteria</taxon>
        <taxon>Syntrophobacterales</taxon>
        <taxon>Syntrophobacteraceae</taxon>
        <taxon>Desulfacinum</taxon>
    </lineage>
</organism>
<feature type="binding site" evidence="9">
    <location>
        <position position="9"/>
    </location>
    <ligand>
        <name>a divalent metal cation</name>
        <dbReference type="ChEBI" id="CHEBI:60240"/>
    </ligand>
</feature>
<feature type="binding site" evidence="9">
    <location>
        <position position="39"/>
    </location>
    <ligand>
        <name>a divalent metal cation</name>
        <dbReference type="ChEBI" id="CHEBI:60240"/>
    </ligand>
</feature>
<comment type="cofactor">
    <cofactor evidence="2">
        <name>Mg(2+)</name>
        <dbReference type="ChEBI" id="CHEBI:18420"/>
    </cofactor>
</comment>
<evidence type="ECO:0000256" key="6">
    <source>
        <dbReference type="ARBA" id="ARBA00022723"/>
    </source>
</evidence>
<dbReference type="EC" id="3.1.3.5" evidence="9"/>
<gene>
    <name evidence="9" type="primary">surE</name>
    <name evidence="11" type="ORF">SAMN02745206_00461</name>
</gene>
<comment type="subcellular location">
    <subcellularLocation>
        <location evidence="3 9">Cytoplasm</location>
    </subcellularLocation>
</comment>
<evidence type="ECO:0000256" key="7">
    <source>
        <dbReference type="ARBA" id="ARBA00022741"/>
    </source>
</evidence>
<dbReference type="InterPro" id="IPR036523">
    <property type="entry name" value="SurE-like_sf"/>
</dbReference>
<dbReference type="InterPro" id="IPR030048">
    <property type="entry name" value="SurE"/>
</dbReference>
<comment type="cofactor">
    <cofactor evidence="9">
        <name>a divalent metal cation</name>
        <dbReference type="ChEBI" id="CHEBI:60240"/>
    </cofactor>
    <text evidence="9">Binds 1 divalent metal cation per subunit.</text>
</comment>
<dbReference type="SUPFAM" id="SSF64167">
    <property type="entry name" value="SurE-like"/>
    <property type="match status" value="1"/>
</dbReference>
<evidence type="ECO:0000256" key="9">
    <source>
        <dbReference type="HAMAP-Rule" id="MF_00060"/>
    </source>
</evidence>
<dbReference type="GO" id="GO:0005737">
    <property type="term" value="C:cytoplasm"/>
    <property type="evidence" value="ECO:0007669"/>
    <property type="project" value="UniProtKB-SubCell"/>
</dbReference>
<dbReference type="FunFam" id="3.40.1210.10:FF:000001">
    <property type="entry name" value="5'/3'-nucleotidase SurE"/>
    <property type="match status" value="1"/>
</dbReference>
<dbReference type="NCBIfam" id="NF001490">
    <property type="entry name" value="PRK00346.1-4"/>
    <property type="match status" value="1"/>
</dbReference>
<dbReference type="Gene3D" id="3.40.1210.10">
    <property type="entry name" value="Survival protein SurE-like phosphatase/nucleotidase"/>
    <property type="match status" value="1"/>
</dbReference>
<reference evidence="12" key="1">
    <citation type="submission" date="2016-11" db="EMBL/GenBank/DDBJ databases">
        <authorList>
            <person name="Varghese N."/>
            <person name="Submissions S."/>
        </authorList>
    </citation>
    <scope>NUCLEOTIDE SEQUENCE [LARGE SCALE GENOMIC DNA]</scope>
    <source>
        <strain evidence="12">DSM 9756</strain>
    </source>
</reference>
<keyword evidence="12" id="KW-1185">Reference proteome</keyword>
<comment type="similarity">
    <text evidence="4 9">Belongs to the SurE nucleotidase family.</text>
</comment>
<protein>
    <recommendedName>
        <fullName evidence="9">5'-nucleotidase SurE</fullName>
        <ecNumber evidence="9">3.1.3.5</ecNumber>
    </recommendedName>
    <alternativeName>
        <fullName evidence="9">Nucleoside 5'-monophosphate phosphohydrolase</fullName>
    </alternativeName>
</protein>
<accession>A0A1M4UFE4</accession>
<evidence type="ECO:0000256" key="2">
    <source>
        <dbReference type="ARBA" id="ARBA00001946"/>
    </source>
</evidence>
<proteinExistence type="inferred from homology"/>
<dbReference type="InterPro" id="IPR002828">
    <property type="entry name" value="SurE-like_Pase/nucleotidase"/>
</dbReference>
<sequence>MRVLLTNDDGIFAKGIEALYEALVAEHDVVVVAPETEQSAVGHAITFLDPLRVKPVKRNGAFFGHACSGTPADCVKLAVRELMRPLPDVVVSGINLGANVGINVLYSGTVSAATEGAILGFPAVAVSIDSFEPSDFSAATEAVLQILDRIRRFGLPRGVSLNVNVPNVPASQVRGIRVTHQGQLTYQESYDRRVDPRNRVYYWLTGNIVETENSPDADVRALADHYISVTPIQHDLTHYGMLDELKRWGLEGEASAGPSERFAGRAG</sequence>
<comment type="function">
    <text evidence="9">Nucleotidase that shows phosphatase activity on nucleoside 5'-monophosphates.</text>
</comment>
<dbReference type="Pfam" id="PF01975">
    <property type="entry name" value="SurE"/>
    <property type="match status" value="1"/>
</dbReference>
<dbReference type="EMBL" id="FQVB01000005">
    <property type="protein sequence ID" value="SHE55328.1"/>
    <property type="molecule type" value="Genomic_DNA"/>
</dbReference>
<dbReference type="Proteomes" id="UP000184076">
    <property type="component" value="Unassembled WGS sequence"/>
</dbReference>
<evidence type="ECO:0000256" key="8">
    <source>
        <dbReference type="ARBA" id="ARBA00022801"/>
    </source>
</evidence>
<dbReference type="GO" id="GO:0000166">
    <property type="term" value="F:nucleotide binding"/>
    <property type="evidence" value="ECO:0007669"/>
    <property type="project" value="UniProtKB-KW"/>
</dbReference>
<evidence type="ECO:0000313" key="12">
    <source>
        <dbReference type="Proteomes" id="UP000184076"/>
    </source>
</evidence>
<evidence type="ECO:0000256" key="4">
    <source>
        <dbReference type="ARBA" id="ARBA00011062"/>
    </source>
</evidence>
<feature type="binding site" evidence="9">
    <location>
        <position position="8"/>
    </location>
    <ligand>
        <name>a divalent metal cation</name>
        <dbReference type="ChEBI" id="CHEBI:60240"/>
    </ligand>
</feature>
<dbReference type="GO" id="GO:0008253">
    <property type="term" value="F:5'-nucleotidase activity"/>
    <property type="evidence" value="ECO:0007669"/>
    <property type="project" value="UniProtKB-UniRule"/>
</dbReference>
<dbReference type="AlphaFoldDB" id="A0A1M4UFE4"/>
<dbReference type="HAMAP" id="MF_00060">
    <property type="entry name" value="SurE"/>
    <property type="match status" value="1"/>
</dbReference>
<name>A0A1M4UFE4_9BACT</name>
<keyword evidence="7 9" id="KW-0547">Nucleotide-binding</keyword>
<keyword evidence="6 9" id="KW-0479">Metal-binding</keyword>
<dbReference type="GO" id="GO:0046872">
    <property type="term" value="F:metal ion binding"/>
    <property type="evidence" value="ECO:0007669"/>
    <property type="project" value="UniProtKB-UniRule"/>
</dbReference>
<feature type="domain" description="Survival protein SurE-like phosphatase/nucleotidase" evidence="10">
    <location>
        <begin position="3"/>
        <end position="187"/>
    </location>
</feature>
<keyword evidence="8 9" id="KW-0378">Hydrolase</keyword>
<evidence type="ECO:0000313" key="11">
    <source>
        <dbReference type="EMBL" id="SHE55328.1"/>
    </source>
</evidence>
<dbReference type="RefSeq" id="WP_073036588.1">
    <property type="nucleotide sequence ID" value="NZ_FQVB01000005.1"/>
</dbReference>
<dbReference type="NCBIfam" id="TIGR00087">
    <property type="entry name" value="surE"/>
    <property type="match status" value="1"/>
</dbReference>
<evidence type="ECO:0000256" key="3">
    <source>
        <dbReference type="ARBA" id="ARBA00004496"/>
    </source>
</evidence>
<dbReference type="OrthoDB" id="9780815at2"/>
<evidence type="ECO:0000256" key="1">
    <source>
        <dbReference type="ARBA" id="ARBA00000815"/>
    </source>
</evidence>
<comment type="catalytic activity">
    <reaction evidence="1 9">
        <text>a ribonucleoside 5'-phosphate + H2O = a ribonucleoside + phosphate</text>
        <dbReference type="Rhea" id="RHEA:12484"/>
        <dbReference type="ChEBI" id="CHEBI:15377"/>
        <dbReference type="ChEBI" id="CHEBI:18254"/>
        <dbReference type="ChEBI" id="CHEBI:43474"/>
        <dbReference type="ChEBI" id="CHEBI:58043"/>
        <dbReference type="EC" id="3.1.3.5"/>
    </reaction>
</comment>
<feature type="binding site" evidence="9">
    <location>
        <position position="95"/>
    </location>
    <ligand>
        <name>a divalent metal cation</name>
        <dbReference type="ChEBI" id="CHEBI:60240"/>
    </ligand>
</feature>
<evidence type="ECO:0000259" key="10">
    <source>
        <dbReference type="Pfam" id="PF01975"/>
    </source>
</evidence>